<name>W2IHH7_PHYNI</name>
<reference evidence="1" key="1">
    <citation type="submission" date="2013-11" db="EMBL/GenBank/DDBJ databases">
        <title>The Genome Sequence of Phytophthora parasitica CJ05E6.</title>
        <authorList>
            <consortium name="The Broad Institute Genomics Platform"/>
            <person name="Russ C."/>
            <person name="Tyler B."/>
            <person name="Panabieres F."/>
            <person name="Shan W."/>
            <person name="Tripathy S."/>
            <person name="Grunwald N."/>
            <person name="Machado M."/>
            <person name="Johnson C.S."/>
            <person name="Arredondo F."/>
            <person name="Hong C."/>
            <person name="Coffey M."/>
            <person name="Young S.K."/>
            <person name="Zeng Q."/>
            <person name="Gargeya S."/>
            <person name="Fitzgerald M."/>
            <person name="Abouelleil A."/>
            <person name="Alvarado L."/>
            <person name="Chapman S.B."/>
            <person name="Gainer-Dewar J."/>
            <person name="Goldberg J."/>
            <person name="Griggs A."/>
            <person name="Gujja S."/>
            <person name="Hansen M."/>
            <person name="Howarth C."/>
            <person name="Imamovic A."/>
            <person name="Ireland A."/>
            <person name="Larimer J."/>
            <person name="McCowan C."/>
            <person name="Murphy C."/>
            <person name="Pearson M."/>
            <person name="Poon T.W."/>
            <person name="Priest M."/>
            <person name="Roberts A."/>
            <person name="Saif S."/>
            <person name="Shea T."/>
            <person name="Sykes S."/>
            <person name="Wortman J."/>
            <person name="Nusbaum C."/>
            <person name="Birren B."/>
        </authorList>
    </citation>
    <scope>NUCLEOTIDE SEQUENCE [LARGE SCALE GENOMIC DNA]</scope>
    <source>
        <strain evidence="1">CJ05E6</strain>
    </source>
</reference>
<gene>
    <name evidence="1" type="ORF">L916_14671</name>
</gene>
<protein>
    <submittedName>
        <fullName evidence="1">Uncharacterized protein</fullName>
    </submittedName>
</protein>
<proteinExistence type="predicted"/>
<evidence type="ECO:0000313" key="1">
    <source>
        <dbReference type="EMBL" id="ETL32808.1"/>
    </source>
</evidence>
<sequence>MASRCRTLTCSTRTSRRSRLQWTLVCLQVWRTISP</sequence>
<dbReference type="Proteomes" id="UP000053864">
    <property type="component" value="Unassembled WGS sequence"/>
</dbReference>
<organism evidence="1">
    <name type="scientific">Phytophthora nicotianae</name>
    <name type="common">Potato buckeye rot agent</name>
    <name type="synonym">Phytophthora parasitica</name>
    <dbReference type="NCBI Taxonomy" id="4792"/>
    <lineage>
        <taxon>Eukaryota</taxon>
        <taxon>Sar</taxon>
        <taxon>Stramenopiles</taxon>
        <taxon>Oomycota</taxon>
        <taxon>Peronosporomycetes</taxon>
        <taxon>Peronosporales</taxon>
        <taxon>Peronosporaceae</taxon>
        <taxon>Phytophthora</taxon>
    </lineage>
</organism>
<dbReference type="AlphaFoldDB" id="W2IHH7"/>
<accession>W2IHH7</accession>
<dbReference type="EMBL" id="KI674751">
    <property type="protein sequence ID" value="ETL32808.1"/>
    <property type="molecule type" value="Genomic_DNA"/>
</dbReference>